<feature type="domain" description="Fibronectin type-III" evidence="3">
    <location>
        <begin position="935"/>
        <end position="1033"/>
    </location>
</feature>
<dbReference type="STRING" id="512399.A8709_09370"/>
<sequence>MNRFIRKSFTSLVLVGALLSSLIPMASAATVTDTDNHWAAPVITKWLKEGLIKGYDDGSFRPNNVITRAEAASLINRKFNITDAKEGKPFKDLASDAWQYGPLTAAAEAGYIQGYEDETIRPDGVLTRQELAVVITDLLGLETDKEDVSAFVDAAEIPKWSKKDIAAVAAQQIMDGYEDGTFAPTRTVTRAEAVVTLDRAANFMRQKGPIVYATAGVYGPEQGKKTVYQDVSINQKGVTLRNMTIYGDLVLGEGIGEGDVTLQNVTVQGQTTVKGGGANSIHFENSALISVIVDKKNGAVRIVATGTTSVQTVDVRSSVTIQEDRASGPGFTGIILGSQLGHGAEVKLDGDFDNVQVASKGTKFQLLKGSIVELGVAKEATGNEFSLGEKGTVKQLIVYTVIHVIGQGTIEKASVNEGAEATTFEKMPTMVNDKPSTAPVAGGGGGGGFVTSVPTPENITMTVSASGYKTLGVSFSGAVDPATTTITIRMPQAGNTIAGVQYSSDHKRATVSMSAAFTAGTYTLVVASSKTGGFGTLSQNVEIKDEQVISLAYVLDSAIWDERTPNSIKVKYKLMNQYGEDATPRYGNEVKVSFSPLEPNGANTHPDQGSAIVNYYSSLAENDTLDLYAFYGDNLSVTKNLKVSKSEIPATSPGTPFVFSFKVGGIYNPENKALTVDSNFEDFSILFHWKGESEITSSNFAVFSSNSAVDVKRNGQSPVLGTATVDNKEWSTLTLVRNPQYTLNPGVYVFSIVDISSGSIVSVMITINSGTATSLAANAVIVVGDTLLAKYYNTGDFSTSEWSLQGNVTSSVYEAKYVNSSERIGKYTIQGSPIPFEMYTAIDSNHPLNRIQTLMIGTETVNGSVYGKVYYSGSEKVLAVINNTYVDSSVPATSLKPLVANDVMRLFYPDKVMLTAKWDGLKWVYTGMVNRPLATPSGIRITTTSDTSISLNWSPVARADYYKVYVCGAYSDEFVPVKDALGNDLKLTSTSYEEGNLLPGTTRSYYVVAAMGGDAWEVASDISDVVTARTNFNDHIALDFQVAGSVQHPSLPIVYLTDKQNAKLYAVNYETGVKTSLSLPLPPESLTFANGKIYVSLLKGGHTSDTSDDVQKGAIAIVDASTFTLDRTFDVNIDPFDIAVDRSGYIYVSSGSGQWTQIKSYSPITFQEVSSTGIRQASYIDMHPALDRIYAITTDLYPRDMEVFNVSNGMFTPAGYDSPYHGDYSMSTNLRISPDGQYLFNGAGTVFSANENRSDDMKYVYSLDGGFSDIAFELNNRRFYTASYGSVNAYQYDDFEKYGTYRLDGSSQFLYNSPDQLISVSLIRNNYAIELIKKDAIQIIPPVQHPDIYLHGIVSDIVYDTARQKAYALDEAFHKLYVVNLGTNAVEQTISLSHKPSELTLSEDGSKLYIRNNDANVLVTEISLSNLQELRQLNYQTPPDTSDAAHGQIYQKGNYLYVVTGEWAPRLLVFNASTFAKVDYGTEINSIGDIAFSSDNTQLYYWFQYGWSAGLGNSDVYKVSIGSMPFTQVDRSQVRYPDELDRDPLDTPMLLLENRDLVIAKDHILNKNNLSETVKVMPEPIYAVSPDGNTLVGKNGLYDAHTYQKLQSLSLTGAKYFFYANGKLYYLIGNTLSHL</sequence>
<dbReference type="OrthoDB" id="185675at2"/>
<feature type="chain" id="PRO_5008649917" description="S-layer protein" evidence="2">
    <location>
        <begin position="29"/>
        <end position="1635"/>
    </location>
</feature>
<dbReference type="PANTHER" id="PTHR43308">
    <property type="entry name" value="OUTER MEMBRANE PROTEIN ALPHA-RELATED"/>
    <property type="match status" value="1"/>
</dbReference>
<dbReference type="Proteomes" id="UP000093309">
    <property type="component" value="Unassembled WGS sequence"/>
</dbReference>
<dbReference type="PROSITE" id="PS51272">
    <property type="entry name" value="SLH"/>
    <property type="match status" value="3"/>
</dbReference>
<dbReference type="CDD" id="cd00063">
    <property type="entry name" value="FN3"/>
    <property type="match status" value="1"/>
</dbReference>
<dbReference type="Gene3D" id="2.130.10.10">
    <property type="entry name" value="YVTN repeat-like/Quinoprotein amine dehydrogenase"/>
    <property type="match status" value="2"/>
</dbReference>
<dbReference type="Gene3D" id="2.60.40.10">
    <property type="entry name" value="Immunoglobulins"/>
    <property type="match status" value="1"/>
</dbReference>
<dbReference type="SUPFAM" id="SSF63829">
    <property type="entry name" value="Calcium-dependent phosphotriesterase"/>
    <property type="match status" value="1"/>
</dbReference>
<dbReference type="Pfam" id="PF00395">
    <property type="entry name" value="SLH"/>
    <property type="match status" value="3"/>
</dbReference>
<evidence type="ECO:0000313" key="6">
    <source>
        <dbReference type="Proteomes" id="UP000093309"/>
    </source>
</evidence>
<gene>
    <name evidence="5" type="ORF">A8709_09370</name>
</gene>
<organism evidence="5 6">
    <name type="scientific">Paenibacillus pectinilyticus</name>
    <dbReference type="NCBI Taxonomy" id="512399"/>
    <lineage>
        <taxon>Bacteria</taxon>
        <taxon>Bacillati</taxon>
        <taxon>Bacillota</taxon>
        <taxon>Bacilli</taxon>
        <taxon>Bacillales</taxon>
        <taxon>Paenibacillaceae</taxon>
        <taxon>Paenibacillus</taxon>
    </lineage>
</organism>
<evidence type="ECO:0008006" key="7">
    <source>
        <dbReference type="Google" id="ProtNLM"/>
    </source>
</evidence>
<protein>
    <recommendedName>
        <fullName evidence="7">S-layer protein</fullName>
    </recommendedName>
</protein>
<dbReference type="InterPro" id="IPR013783">
    <property type="entry name" value="Ig-like_fold"/>
</dbReference>
<proteinExistence type="predicted"/>
<name>A0A1C1A5J6_9BACL</name>
<feature type="domain" description="SLH" evidence="4">
    <location>
        <begin position="26"/>
        <end position="89"/>
    </location>
</feature>
<dbReference type="InterPro" id="IPR003961">
    <property type="entry name" value="FN3_dom"/>
</dbReference>
<dbReference type="InterPro" id="IPR001119">
    <property type="entry name" value="SLH_dom"/>
</dbReference>
<keyword evidence="6" id="KW-1185">Reference proteome</keyword>
<dbReference type="InterPro" id="IPR015943">
    <property type="entry name" value="WD40/YVTN_repeat-like_dom_sf"/>
</dbReference>
<dbReference type="InterPro" id="IPR014755">
    <property type="entry name" value="Cu-Rt/internalin_Ig-like"/>
</dbReference>
<reference evidence="6" key="1">
    <citation type="submission" date="2016-05" db="EMBL/GenBank/DDBJ databases">
        <title>Paenibacillus oryzae. sp. nov., isolated from the rice root.</title>
        <authorList>
            <person name="Zhang J."/>
            <person name="Zhang X."/>
        </authorList>
    </citation>
    <scope>NUCLEOTIDE SEQUENCE [LARGE SCALE GENOMIC DNA]</scope>
    <source>
        <strain evidence="6">KCTC13222</strain>
    </source>
</reference>
<feature type="signal peptide" evidence="2">
    <location>
        <begin position="1"/>
        <end position="28"/>
    </location>
</feature>
<evidence type="ECO:0000259" key="4">
    <source>
        <dbReference type="PROSITE" id="PS51272"/>
    </source>
</evidence>
<evidence type="ECO:0000256" key="1">
    <source>
        <dbReference type="ARBA" id="ARBA00022729"/>
    </source>
</evidence>
<evidence type="ECO:0000313" key="5">
    <source>
        <dbReference type="EMBL" id="OCT15828.1"/>
    </source>
</evidence>
<dbReference type="InterPro" id="IPR036116">
    <property type="entry name" value="FN3_sf"/>
</dbReference>
<dbReference type="SUPFAM" id="SSF49265">
    <property type="entry name" value="Fibronectin type III"/>
    <property type="match status" value="1"/>
</dbReference>
<feature type="domain" description="SLH" evidence="4">
    <location>
        <begin position="148"/>
        <end position="211"/>
    </location>
</feature>
<dbReference type="Gene3D" id="2.60.40.1220">
    <property type="match status" value="1"/>
</dbReference>
<dbReference type="InterPro" id="IPR051465">
    <property type="entry name" value="Cell_Envelope_Struct_Comp"/>
</dbReference>
<dbReference type="EMBL" id="LYPC01000012">
    <property type="protein sequence ID" value="OCT15828.1"/>
    <property type="molecule type" value="Genomic_DNA"/>
</dbReference>
<evidence type="ECO:0000256" key="2">
    <source>
        <dbReference type="SAM" id="SignalP"/>
    </source>
</evidence>
<evidence type="ECO:0000259" key="3">
    <source>
        <dbReference type="PROSITE" id="PS50853"/>
    </source>
</evidence>
<dbReference type="SUPFAM" id="SSF75011">
    <property type="entry name" value="3-carboxy-cis,cis-mucoante lactonizing enzyme"/>
    <property type="match status" value="1"/>
</dbReference>
<dbReference type="RefSeq" id="WP_065851334.1">
    <property type="nucleotide sequence ID" value="NZ_LYPC01000012.1"/>
</dbReference>
<comment type="caution">
    <text evidence="5">The sequence shown here is derived from an EMBL/GenBank/DDBJ whole genome shotgun (WGS) entry which is preliminary data.</text>
</comment>
<dbReference type="PANTHER" id="PTHR43308:SF5">
    <property type="entry name" value="S-LAYER PROTEIN _ PEPTIDOGLYCAN ENDO-BETA-N-ACETYLGLUCOSAMINIDASE"/>
    <property type="match status" value="1"/>
</dbReference>
<accession>A0A1C1A5J6</accession>
<dbReference type="PROSITE" id="PS50853">
    <property type="entry name" value="FN3"/>
    <property type="match status" value="1"/>
</dbReference>
<keyword evidence="1 2" id="KW-0732">Signal</keyword>
<feature type="domain" description="SLH" evidence="4">
    <location>
        <begin position="90"/>
        <end position="146"/>
    </location>
</feature>